<dbReference type="EMBL" id="CP147251">
    <property type="protein sequence ID" value="WYJ75513.1"/>
    <property type="molecule type" value="Genomic_DNA"/>
</dbReference>
<keyword evidence="2" id="KW-1185">Reference proteome</keyword>
<protein>
    <submittedName>
        <fullName evidence="1">Uncharacterized protein</fullName>
    </submittedName>
</protein>
<dbReference type="Proteomes" id="UP000664701">
    <property type="component" value="Chromosome"/>
</dbReference>
<evidence type="ECO:0000313" key="1">
    <source>
        <dbReference type="EMBL" id="WYJ75513.1"/>
    </source>
</evidence>
<accession>A0ABZ2SJ49</accession>
<evidence type="ECO:0000313" key="2">
    <source>
        <dbReference type="Proteomes" id="UP000664701"/>
    </source>
</evidence>
<organism evidence="1 2">
    <name type="scientific">Candidatus Enterococcus lowellii</name>
    <dbReference type="NCBI Taxonomy" id="2230877"/>
    <lineage>
        <taxon>Bacteria</taxon>
        <taxon>Bacillati</taxon>
        <taxon>Bacillota</taxon>
        <taxon>Bacilli</taxon>
        <taxon>Lactobacillales</taxon>
        <taxon>Enterococcaceae</taxon>
        <taxon>Enterococcus</taxon>
    </lineage>
</organism>
<name>A0ABZ2SJ49_9ENTE</name>
<gene>
    <name evidence="1" type="ORF">DOK78_000088</name>
</gene>
<reference evidence="1 2" key="1">
    <citation type="submission" date="2024-03" db="EMBL/GenBank/DDBJ databases">
        <title>The Genome Sequence of Enterococcus sp. DIV2402.</title>
        <authorList>
            <consortium name="The Broad Institute Genomics Platform"/>
            <consortium name="The Broad Institute Microbial Omics Core"/>
            <consortium name="The Broad Institute Genomic Center for Infectious Diseases"/>
            <person name="Earl A."/>
            <person name="Manson A."/>
            <person name="Gilmore M."/>
            <person name="Schwartman J."/>
            <person name="Shea T."/>
            <person name="Abouelleil A."/>
            <person name="Cao P."/>
            <person name="Chapman S."/>
            <person name="Cusick C."/>
            <person name="Young S."/>
            <person name="Neafsey D."/>
            <person name="Nusbaum C."/>
            <person name="Birren B."/>
        </authorList>
    </citation>
    <scope>NUCLEOTIDE SEQUENCE [LARGE SCALE GENOMIC DNA]</scope>
    <source>
        <strain evidence="1 2">DIV2402</strain>
    </source>
</reference>
<sequence length="145" mass="16051">MEQWKIENNWDDLEPLADETDVMKEVQENGVSPQGPSIPWSEWNLASKGNPPALSGSFNNYGTLYSNYNYTGLKKYKFELKNTGSTPLSYQWKDLVFNYATGSLSGNTTKTGTISVSYTDISFYLRVAPGNNNVVAGSISGTIKK</sequence>
<proteinExistence type="predicted"/>